<keyword evidence="4" id="KW-1185">Reference proteome</keyword>
<dbReference type="InterPro" id="IPR015422">
    <property type="entry name" value="PyrdxlP-dep_Trfase_small"/>
</dbReference>
<dbReference type="Proteomes" id="UP000482960">
    <property type="component" value="Unassembled WGS sequence"/>
</dbReference>
<name>A0A6V8LEA1_9ACTN</name>
<feature type="domain" description="Aminotransferase class V" evidence="2">
    <location>
        <begin position="55"/>
        <end position="349"/>
    </location>
</feature>
<sequence length="395" mass="42073">MNGEVFDPVLFRKHFPGLDNLAYLACCSLPPASARLGEAMAAMLAAMSAPRLAWERFEAEVERLRVQTAALIGARADQVALLPDATTSAFQVASTLRWARQPRLVTSSAEFPGLAHVWLAQRPRGAQVVFVGDRDGTVCAEDYLAAIDARTGLVSVPMTTYRHGIRLPVAQIAAAAHDAGACVVTDAYQATGVEPVDVAALDVDYLITGYGKYLLGLPGIAALYVRQRADGSLWPQLTGWLGRRNPFAFDPHELDFPLDAGRLQLGTPAIPAIYAANAGLSLIGELDLAVVRQHVLSLTEGIVATLTAQGHRSVPQPDPATRGAHVALPHPDPGALSAFLTERNVLISPRGEVARLSVHAFSTRLDVLAACALIEQFDGSARPRRLSAQAGARHA</sequence>
<accession>A0A6V8LEA1</accession>
<organism evidence="3 4">
    <name type="scientific">Phytohabitans rumicis</name>
    <dbReference type="NCBI Taxonomy" id="1076125"/>
    <lineage>
        <taxon>Bacteria</taxon>
        <taxon>Bacillati</taxon>
        <taxon>Actinomycetota</taxon>
        <taxon>Actinomycetes</taxon>
        <taxon>Micromonosporales</taxon>
        <taxon>Micromonosporaceae</taxon>
    </lineage>
</organism>
<feature type="region of interest" description="Disordered" evidence="1">
    <location>
        <begin position="309"/>
        <end position="328"/>
    </location>
</feature>
<gene>
    <name evidence="3" type="primary">ycbU</name>
    <name evidence="3" type="ORF">Prum_067730</name>
</gene>
<dbReference type="Gene3D" id="3.40.640.10">
    <property type="entry name" value="Type I PLP-dependent aspartate aminotransferase-like (Major domain)"/>
    <property type="match status" value="1"/>
</dbReference>
<reference evidence="3 4" key="1">
    <citation type="submission" date="2020-03" db="EMBL/GenBank/DDBJ databases">
        <title>Whole genome shotgun sequence of Phytohabitans rumicis NBRC 108638.</title>
        <authorList>
            <person name="Komaki H."/>
            <person name="Tamura T."/>
        </authorList>
    </citation>
    <scope>NUCLEOTIDE SEQUENCE [LARGE SCALE GENOMIC DNA]</scope>
    <source>
        <strain evidence="3 4">NBRC 108638</strain>
    </source>
</reference>
<proteinExistence type="predicted"/>
<dbReference type="RefSeq" id="WP_246278221.1">
    <property type="nucleotide sequence ID" value="NZ_BAABJB010000049.1"/>
</dbReference>
<dbReference type="AlphaFoldDB" id="A0A6V8LEA1"/>
<dbReference type="InterPro" id="IPR015424">
    <property type="entry name" value="PyrdxlP-dep_Trfase"/>
</dbReference>
<dbReference type="InterPro" id="IPR015421">
    <property type="entry name" value="PyrdxlP-dep_Trfase_major"/>
</dbReference>
<keyword evidence="3" id="KW-0808">Transferase</keyword>
<dbReference type="InterPro" id="IPR000192">
    <property type="entry name" value="Aminotrans_V_dom"/>
</dbReference>
<keyword evidence="3" id="KW-0032">Aminotransferase</keyword>
<dbReference type="SUPFAM" id="SSF53383">
    <property type="entry name" value="PLP-dependent transferases"/>
    <property type="match status" value="1"/>
</dbReference>
<dbReference type="PANTHER" id="PTHR43586:SF15">
    <property type="entry name" value="BLR3095 PROTEIN"/>
    <property type="match status" value="1"/>
</dbReference>
<dbReference type="PANTHER" id="PTHR43586">
    <property type="entry name" value="CYSTEINE DESULFURASE"/>
    <property type="match status" value="1"/>
</dbReference>
<dbReference type="EMBL" id="BLPG01000001">
    <property type="protein sequence ID" value="GFJ93131.1"/>
    <property type="molecule type" value="Genomic_DNA"/>
</dbReference>
<protein>
    <submittedName>
        <fullName evidence="3">Putative aminotransferase YcbU</fullName>
    </submittedName>
</protein>
<comment type="caution">
    <text evidence="3">The sequence shown here is derived from an EMBL/GenBank/DDBJ whole genome shotgun (WGS) entry which is preliminary data.</text>
</comment>
<evidence type="ECO:0000313" key="4">
    <source>
        <dbReference type="Proteomes" id="UP000482960"/>
    </source>
</evidence>
<dbReference type="Gene3D" id="3.90.1150.10">
    <property type="entry name" value="Aspartate Aminotransferase, domain 1"/>
    <property type="match status" value="1"/>
</dbReference>
<evidence type="ECO:0000259" key="2">
    <source>
        <dbReference type="Pfam" id="PF00266"/>
    </source>
</evidence>
<reference evidence="3 4" key="2">
    <citation type="submission" date="2020-03" db="EMBL/GenBank/DDBJ databases">
        <authorList>
            <person name="Ichikawa N."/>
            <person name="Kimura A."/>
            <person name="Kitahashi Y."/>
            <person name="Uohara A."/>
        </authorList>
    </citation>
    <scope>NUCLEOTIDE SEQUENCE [LARGE SCALE GENOMIC DNA]</scope>
    <source>
        <strain evidence="3 4">NBRC 108638</strain>
    </source>
</reference>
<dbReference type="GO" id="GO:0008483">
    <property type="term" value="F:transaminase activity"/>
    <property type="evidence" value="ECO:0007669"/>
    <property type="project" value="UniProtKB-KW"/>
</dbReference>
<dbReference type="Pfam" id="PF00266">
    <property type="entry name" value="Aminotran_5"/>
    <property type="match status" value="1"/>
</dbReference>
<evidence type="ECO:0000256" key="1">
    <source>
        <dbReference type="SAM" id="MobiDB-lite"/>
    </source>
</evidence>
<evidence type="ECO:0000313" key="3">
    <source>
        <dbReference type="EMBL" id="GFJ93131.1"/>
    </source>
</evidence>